<accession>A0A7U7GDN1</accession>
<evidence type="ECO:0000313" key="2">
    <source>
        <dbReference type="Proteomes" id="UP000019184"/>
    </source>
</evidence>
<dbReference type="EMBL" id="CBTK010000258">
    <property type="protein sequence ID" value="CDH46354.1"/>
    <property type="molecule type" value="Genomic_DNA"/>
</dbReference>
<gene>
    <name evidence="1" type="ORF">BN874_430006</name>
</gene>
<protein>
    <submittedName>
        <fullName evidence="1">Uncharacterized protein</fullName>
    </submittedName>
</protein>
<name>A0A7U7GDN1_9GAMM</name>
<keyword evidence="2" id="KW-1185">Reference proteome</keyword>
<proteinExistence type="predicted"/>
<organism evidence="1 2">
    <name type="scientific">Candidatus Contendobacter odensis Run_B_J11</name>
    <dbReference type="NCBI Taxonomy" id="1400861"/>
    <lineage>
        <taxon>Bacteria</taxon>
        <taxon>Pseudomonadati</taxon>
        <taxon>Pseudomonadota</taxon>
        <taxon>Gammaproteobacteria</taxon>
        <taxon>Candidatus Competibacteraceae</taxon>
        <taxon>Candidatus Contendibacter</taxon>
    </lineage>
</organism>
<comment type="caution">
    <text evidence="1">The sequence shown here is derived from an EMBL/GenBank/DDBJ whole genome shotgun (WGS) entry which is preliminary data.</text>
</comment>
<evidence type="ECO:0000313" key="1">
    <source>
        <dbReference type="EMBL" id="CDH46354.1"/>
    </source>
</evidence>
<sequence length="63" mass="6787">MGSLSPCAVRDLCNPKRLFLPIWVSHKALLAGGVFRRTVLDDHAAKLAESQSPISGRGVSEQV</sequence>
<dbReference type="Proteomes" id="UP000019184">
    <property type="component" value="Unassembled WGS sequence"/>
</dbReference>
<dbReference type="AlphaFoldDB" id="A0A7U7GDN1"/>
<reference evidence="1 2" key="1">
    <citation type="journal article" date="2014" name="ISME J.">
        <title>Candidatus Competibacter-lineage genomes retrieved from metagenomes reveal functional metabolic diversity.</title>
        <authorList>
            <person name="McIlroy S.J."/>
            <person name="Albertsen M."/>
            <person name="Andresen E.K."/>
            <person name="Saunders A.M."/>
            <person name="Kristiansen R."/>
            <person name="Stokholm-Bjerregaard M."/>
            <person name="Nielsen K.L."/>
            <person name="Nielsen P.H."/>
        </authorList>
    </citation>
    <scope>NUCLEOTIDE SEQUENCE [LARGE SCALE GENOMIC DNA]</scope>
    <source>
        <strain evidence="1 2">Run_B_J11</strain>
    </source>
</reference>